<reference evidence="3" key="1">
    <citation type="submission" date="2016-05" db="EMBL/GenBank/DDBJ databases">
        <title>Draft genome of Corynebacterium afermentans subsp. afermentans LCDC 88199T.</title>
        <authorList>
            <person name="Bernier A.-M."/>
            <person name="Bernard K."/>
        </authorList>
    </citation>
    <scope>NUCLEOTIDE SEQUENCE [LARGE SCALE GENOMIC DNA]</scope>
    <source>
        <strain evidence="3">NML120819</strain>
    </source>
</reference>
<dbReference type="RefSeq" id="WP_064106480.1">
    <property type="nucleotide sequence ID" value="NZ_LXSH01000028.1"/>
</dbReference>
<name>A0A1A9RN84_EIKCO</name>
<dbReference type="AlphaFoldDB" id="A0A1A9RN84"/>
<dbReference type="EMBL" id="LXSH01000028">
    <property type="protein sequence ID" value="OAM20357.1"/>
    <property type="molecule type" value="Genomic_DNA"/>
</dbReference>
<evidence type="ECO:0000313" key="3">
    <source>
        <dbReference type="Proteomes" id="UP000078103"/>
    </source>
</evidence>
<proteinExistence type="predicted"/>
<organism evidence="2 3">
    <name type="scientific">Eikenella corrodens</name>
    <dbReference type="NCBI Taxonomy" id="539"/>
    <lineage>
        <taxon>Bacteria</taxon>
        <taxon>Pseudomonadati</taxon>
        <taxon>Pseudomonadota</taxon>
        <taxon>Betaproteobacteria</taxon>
        <taxon>Neisseriales</taxon>
        <taxon>Neisseriaceae</taxon>
        <taxon>Eikenella</taxon>
    </lineage>
</organism>
<feature type="region of interest" description="Disordered" evidence="1">
    <location>
        <begin position="203"/>
        <end position="242"/>
    </location>
</feature>
<dbReference type="Proteomes" id="UP000078103">
    <property type="component" value="Unassembled WGS sequence"/>
</dbReference>
<sequence length="242" mass="26147">MALVGKKRSFAEAIVAAKPEKISNRAAALEIGCSEKCAAASGSRWAKDADVRAFIASCWPEYYSPPTGEKQNRTAIQNGLPFFCADDVAAWLRYAKPEELQVVAAAVLAAMPAVWGITAPKIKAWLEQADTADALFCELVQVFCRRLGATTEPLQYWDSVLINPHASHKEKQAAAEAKAKYTIAKPAAQNKKEAELEQAQRLRYARRPTDGGAPLFETGDGPGEEAGGQAAPFKGQVPVWTN</sequence>
<comment type="caution">
    <text evidence="2">The sequence shown here is derived from an EMBL/GenBank/DDBJ whole genome shotgun (WGS) entry which is preliminary data.</text>
</comment>
<gene>
    <name evidence="2" type="ORF">A7P89_10685</name>
</gene>
<evidence type="ECO:0008006" key="4">
    <source>
        <dbReference type="Google" id="ProtNLM"/>
    </source>
</evidence>
<evidence type="ECO:0000313" key="2">
    <source>
        <dbReference type="EMBL" id="OAM20357.1"/>
    </source>
</evidence>
<evidence type="ECO:0000256" key="1">
    <source>
        <dbReference type="SAM" id="MobiDB-lite"/>
    </source>
</evidence>
<accession>A0A1A9RN84</accession>
<protein>
    <recommendedName>
        <fullName evidence="4">Terminase</fullName>
    </recommendedName>
</protein>